<reference evidence="1" key="2">
    <citation type="journal article" date="2015" name="Data Brief">
        <title>Shoot transcriptome of the giant reed, Arundo donax.</title>
        <authorList>
            <person name="Barrero R.A."/>
            <person name="Guerrero F.D."/>
            <person name="Moolhuijzen P."/>
            <person name="Goolsby J.A."/>
            <person name="Tidwell J."/>
            <person name="Bellgard S.E."/>
            <person name="Bellgard M.I."/>
        </authorList>
    </citation>
    <scope>NUCLEOTIDE SEQUENCE</scope>
    <source>
        <tissue evidence="1">Shoot tissue taken approximately 20 cm above the soil surface</tissue>
    </source>
</reference>
<sequence>MHSGTPFWSLSSTAVAPRRSKSLSVLSAAASIFSSRSALTVVLAELNFSLNSLYSFSSKIRYAKTKVLRPESAYSFMCLLVSSSNFLPVGASLLNITLSAPLLRSNILPSGSLTITDIRFLELLNSNIFRSSYFLSTGAFRLGSHSRTIILVWDLL</sequence>
<reference evidence="1" key="1">
    <citation type="submission" date="2014-09" db="EMBL/GenBank/DDBJ databases">
        <authorList>
            <person name="Magalhaes I.L.F."/>
            <person name="Oliveira U."/>
            <person name="Santos F.R."/>
            <person name="Vidigal T.H.D.A."/>
            <person name="Brescovit A.D."/>
            <person name="Santos A.J."/>
        </authorList>
    </citation>
    <scope>NUCLEOTIDE SEQUENCE</scope>
    <source>
        <tissue evidence="1">Shoot tissue taken approximately 20 cm above the soil surface</tissue>
    </source>
</reference>
<dbReference type="EMBL" id="GBRH01267686">
    <property type="protein sequence ID" value="JAD30209.1"/>
    <property type="molecule type" value="Transcribed_RNA"/>
</dbReference>
<keyword evidence="1" id="KW-0378">Hydrolase</keyword>
<dbReference type="AlphaFoldDB" id="A0A0A8YT25"/>
<proteinExistence type="predicted"/>
<protein>
    <submittedName>
        <fullName evidence="1">Haloacid dehalogenase-like hydrolase family protein</fullName>
    </submittedName>
</protein>
<evidence type="ECO:0000313" key="1">
    <source>
        <dbReference type="EMBL" id="JAD30209.1"/>
    </source>
</evidence>
<organism evidence="1">
    <name type="scientific">Arundo donax</name>
    <name type="common">Giant reed</name>
    <name type="synonym">Donax arundinaceus</name>
    <dbReference type="NCBI Taxonomy" id="35708"/>
    <lineage>
        <taxon>Eukaryota</taxon>
        <taxon>Viridiplantae</taxon>
        <taxon>Streptophyta</taxon>
        <taxon>Embryophyta</taxon>
        <taxon>Tracheophyta</taxon>
        <taxon>Spermatophyta</taxon>
        <taxon>Magnoliopsida</taxon>
        <taxon>Liliopsida</taxon>
        <taxon>Poales</taxon>
        <taxon>Poaceae</taxon>
        <taxon>PACMAD clade</taxon>
        <taxon>Arundinoideae</taxon>
        <taxon>Arundineae</taxon>
        <taxon>Arundo</taxon>
    </lineage>
</organism>
<dbReference type="GO" id="GO:0016787">
    <property type="term" value="F:hydrolase activity"/>
    <property type="evidence" value="ECO:0007669"/>
    <property type="project" value="UniProtKB-KW"/>
</dbReference>
<name>A0A0A8YT25_ARUDO</name>
<accession>A0A0A8YT25</accession>